<feature type="transmembrane region" description="Helical" evidence="12">
    <location>
        <begin position="353"/>
        <end position="375"/>
    </location>
</feature>
<evidence type="ECO:0000256" key="3">
    <source>
        <dbReference type="ARBA" id="ARBA00022448"/>
    </source>
</evidence>
<feature type="transmembrane region" description="Helical" evidence="12">
    <location>
        <begin position="126"/>
        <end position="150"/>
    </location>
</feature>
<keyword evidence="8 12" id="KW-0249">Electron transport</keyword>
<evidence type="ECO:0000256" key="7">
    <source>
        <dbReference type="ARBA" id="ARBA00022723"/>
    </source>
</evidence>
<evidence type="ECO:0000256" key="2">
    <source>
        <dbReference type="ARBA" id="ARBA00009819"/>
    </source>
</evidence>
<dbReference type="GO" id="GO:0019646">
    <property type="term" value="P:aerobic electron transport chain"/>
    <property type="evidence" value="ECO:0007669"/>
    <property type="project" value="InterPro"/>
</dbReference>
<evidence type="ECO:0000256" key="4">
    <source>
        <dbReference type="ARBA" id="ARBA00022475"/>
    </source>
</evidence>
<dbReference type="GO" id="GO:0070069">
    <property type="term" value="C:cytochrome complex"/>
    <property type="evidence" value="ECO:0007669"/>
    <property type="project" value="UniProtKB-UniRule"/>
</dbReference>
<reference evidence="13 14" key="1">
    <citation type="submission" date="2019-12" db="EMBL/GenBank/DDBJ databases">
        <title>Whole-genome analyses of novel actinobacteria.</title>
        <authorList>
            <person name="Sahin N."/>
            <person name="Saygin H."/>
        </authorList>
    </citation>
    <scope>NUCLEOTIDE SEQUENCE [LARGE SCALE GENOMIC DNA]</scope>
    <source>
        <strain evidence="13 14">KC615</strain>
    </source>
</reference>
<dbReference type="Proteomes" id="UP000430692">
    <property type="component" value="Unassembled WGS sequence"/>
</dbReference>
<evidence type="ECO:0000256" key="9">
    <source>
        <dbReference type="ARBA" id="ARBA00022989"/>
    </source>
</evidence>
<evidence type="ECO:0000256" key="10">
    <source>
        <dbReference type="ARBA" id="ARBA00023004"/>
    </source>
</evidence>
<keyword evidence="7 12" id="KW-0479">Metal-binding</keyword>
<organism evidence="13 14">
    <name type="scientific">Shimazuella alba</name>
    <dbReference type="NCBI Taxonomy" id="2690964"/>
    <lineage>
        <taxon>Bacteria</taxon>
        <taxon>Bacillati</taxon>
        <taxon>Bacillota</taxon>
        <taxon>Bacilli</taxon>
        <taxon>Bacillales</taxon>
        <taxon>Thermoactinomycetaceae</taxon>
        <taxon>Shimazuella</taxon>
    </lineage>
</organism>
<evidence type="ECO:0000256" key="8">
    <source>
        <dbReference type="ARBA" id="ARBA00022982"/>
    </source>
</evidence>
<proteinExistence type="inferred from homology"/>
<comment type="similarity">
    <text evidence="2 12">Belongs to the cytochrome ubiquinol oxidase subunit 1 family.</text>
</comment>
<feature type="transmembrane region" description="Helical" evidence="12">
    <location>
        <begin position="218"/>
        <end position="236"/>
    </location>
</feature>
<name>A0A6I4VT70_9BACL</name>
<dbReference type="GO" id="GO:0016682">
    <property type="term" value="F:oxidoreductase activity, acting on diphenols and related substances as donors, oxygen as acceptor"/>
    <property type="evidence" value="ECO:0007669"/>
    <property type="project" value="TreeGrafter"/>
</dbReference>
<accession>A0A6I4VT70</accession>
<gene>
    <name evidence="13" type="ORF">GSM42_08030</name>
</gene>
<keyword evidence="6 12" id="KW-0812">Transmembrane</keyword>
<feature type="transmembrane region" description="Helical" evidence="12">
    <location>
        <begin position="58"/>
        <end position="79"/>
    </location>
</feature>
<dbReference type="GO" id="GO:0046872">
    <property type="term" value="F:metal ion binding"/>
    <property type="evidence" value="ECO:0007669"/>
    <property type="project" value="UniProtKB-UniRule"/>
</dbReference>
<dbReference type="GO" id="GO:0005886">
    <property type="term" value="C:plasma membrane"/>
    <property type="evidence" value="ECO:0007669"/>
    <property type="project" value="UniProtKB-SubCell"/>
</dbReference>
<dbReference type="InterPro" id="IPR002585">
    <property type="entry name" value="Cyt-d_ubiquinol_oxidase_su_1"/>
</dbReference>
<dbReference type="RefSeq" id="WP_160801032.1">
    <property type="nucleotide sequence ID" value="NZ_WUUL01000004.1"/>
</dbReference>
<dbReference type="Pfam" id="PF01654">
    <property type="entry name" value="Cyt_bd_oxida_I"/>
    <property type="match status" value="1"/>
</dbReference>
<comment type="subcellular location">
    <subcellularLocation>
        <location evidence="1">Cell membrane</location>
        <topology evidence="1">Multi-pass membrane protein</topology>
    </subcellularLocation>
</comment>
<evidence type="ECO:0000313" key="13">
    <source>
        <dbReference type="EMBL" id="MXQ53678.1"/>
    </source>
</evidence>
<feature type="transmembrane region" description="Helical" evidence="12">
    <location>
        <begin position="316"/>
        <end position="341"/>
    </location>
</feature>
<dbReference type="EMBL" id="WUUL01000004">
    <property type="protein sequence ID" value="MXQ53678.1"/>
    <property type="molecule type" value="Genomic_DNA"/>
</dbReference>
<evidence type="ECO:0000256" key="1">
    <source>
        <dbReference type="ARBA" id="ARBA00004651"/>
    </source>
</evidence>
<feature type="transmembrane region" description="Helical" evidence="12">
    <location>
        <begin position="403"/>
        <end position="424"/>
    </location>
</feature>
<dbReference type="PIRSF" id="PIRSF006446">
    <property type="entry name" value="Cyt_quinol_oxidase_1"/>
    <property type="match status" value="1"/>
</dbReference>
<dbReference type="GO" id="GO:0009055">
    <property type="term" value="F:electron transfer activity"/>
    <property type="evidence" value="ECO:0007669"/>
    <property type="project" value="UniProtKB-UniRule"/>
</dbReference>
<evidence type="ECO:0000256" key="5">
    <source>
        <dbReference type="ARBA" id="ARBA00022617"/>
    </source>
</evidence>
<dbReference type="PANTHER" id="PTHR30365:SF14">
    <property type="entry name" value="CYTOCHROME BD MENAQUINOL OXIDASE SUBUNIT I-RELATED"/>
    <property type="match status" value="1"/>
</dbReference>
<keyword evidence="5 12" id="KW-0349">Heme</keyword>
<protein>
    <submittedName>
        <fullName evidence="13">Cytochrome ubiquinol oxidase subunit I</fullName>
    </submittedName>
</protein>
<keyword evidence="3 12" id="KW-0813">Transport</keyword>
<dbReference type="GO" id="GO:0020037">
    <property type="term" value="F:heme binding"/>
    <property type="evidence" value="ECO:0007669"/>
    <property type="project" value="TreeGrafter"/>
</dbReference>
<dbReference type="PANTHER" id="PTHR30365">
    <property type="entry name" value="CYTOCHROME D UBIQUINOL OXIDASE"/>
    <property type="match status" value="1"/>
</dbReference>
<dbReference type="AlphaFoldDB" id="A0A6I4VT70"/>
<feature type="transmembrane region" description="Helical" evidence="12">
    <location>
        <begin position="91"/>
        <end position="114"/>
    </location>
</feature>
<keyword evidence="9 12" id="KW-1133">Transmembrane helix</keyword>
<keyword evidence="4 12" id="KW-1003">Cell membrane</keyword>
<sequence>MDSAFWSRMLTEETLAFHIIWAAIGVGVPIFISLAEFIGIRKKDIHYTMLAKRWTRGFVITVAVGVVTGTCIGVLLSLLWPTFMQLVGNVISLPLFLETFAFFFEAIFLGIYLYTWDRFKNPYIHWLTSIPVIIGSTLSAVFITTVNSFMNTPAGFKLDSAGKVVDIDPIGAMLNPATPSKVGHVVSSSYLVSGFLLAGLAAFFILRGRKHIYYKKALKLTMITTFILCITTILMGDISAKFLAKHQPAKLAAMEWHFETSKGAPLVLFGKLDPETNEVKYAIEIPKALSILATNSPDGTVIGLDSIPKNLWPPLYIHYLFDAKVSIAFFLLFIAALFLFLSLWKKGNPFHPLVLYGIVIAAPLSFIAMELGWIFSEVGRLPWIITGIMKVGEAATTAANVKLMYFLFTGLYLLLAIVAVTVLIRLFKGKTAEAELASKEESN</sequence>
<keyword evidence="11 12" id="KW-0472">Membrane</keyword>
<keyword evidence="14" id="KW-1185">Reference proteome</keyword>
<evidence type="ECO:0000256" key="6">
    <source>
        <dbReference type="ARBA" id="ARBA00022692"/>
    </source>
</evidence>
<comment type="caution">
    <text evidence="13">The sequence shown here is derived from an EMBL/GenBank/DDBJ whole genome shotgun (WGS) entry which is preliminary data.</text>
</comment>
<feature type="transmembrane region" description="Helical" evidence="12">
    <location>
        <begin position="15"/>
        <end position="38"/>
    </location>
</feature>
<keyword evidence="10 12" id="KW-0408">Iron</keyword>
<evidence type="ECO:0000256" key="11">
    <source>
        <dbReference type="ARBA" id="ARBA00023136"/>
    </source>
</evidence>
<feature type="transmembrane region" description="Helical" evidence="12">
    <location>
        <begin position="188"/>
        <end position="206"/>
    </location>
</feature>
<evidence type="ECO:0000256" key="12">
    <source>
        <dbReference type="PIRNR" id="PIRNR006446"/>
    </source>
</evidence>
<evidence type="ECO:0000313" key="14">
    <source>
        <dbReference type="Proteomes" id="UP000430692"/>
    </source>
</evidence>